<name>A0A0F9T2H7_9ZZZZ</name>
<reference evidence="2" key="1">
    <citation type="journal article" date="2015" name="Nature">
        <title>Complex archaea that bridge the gap between prokaryotes and eukaryotes.</title>
        <authorList>
            <person name="Spang A."/>
            <person name="Saw J.H."/>
            <person name="Jorgensen S.L."/>
            <person name="Zaremba-Niedzwiedzka K."/>
            <person name="Martijn J."/>
            <person name="Lind A.E."/>
            <person name="van Eijk R."/>
            <person name="Schleper C."/>
            <person name="Guy L."/>
            <person name="Ettema T.J."/>
        </authorList>
    </citation>
    <scope>NUCLEOTIDE SEQUENCE</scope>
</reference>
<accession>A0A0F9T2H7</accession>
<dbReference type="AlphaFoldDB" id="A0A0F9T2H7"/>
<dbReference type="EMBL" id="LAZR01000434">
    <property type="protein sequence ID" value="KKN69037.1"/>
    <property type="molecule type" value="Genomic_DNA"/>
</dbReference>
<feature type="region of interest" description="Disordered" evidence="1">
    <location>
        <begin position="17"/>
        <end position="53"/>
    </location>
</feature>
<feature type="compositionally biased region" description="Basic and acidic residues" evidence="1">
    <location>
        <begin position="27"/>
        <end position="47"/>
    </location>
</feature>
<organism evidence="2">
    <name type="scientific">marine sediment metagenome</name>
    <dbReference type="NCBI Taxonomy" id="412755"/>
    <lineage>
        <taxon>unclassified sequences</taxon>
        <taxon>metagenomes</taxon>
        <taxon>ecological metagenomes</taxon>
    </lineage>
</organism>
<protein>
    <submittedName>
        <fullName evidence="2">Uncharacterized protein</fullName>
    </submittedName>
</protein>
<gene>
    <name evidence="2" type="ORF">LCGC14_0445090</name>
</gene>
<evidence type="ECO:0000256" key="1">
    <source>
        <dbReference type="SAM" id="MobiDB-lite"/>
    </source>
</evidence>
<evidence type="ECO:0000313" key="2">
    <source>
        <dbReference type="EMBL" id="KKN69037.1"/>
    </source>
</evidence>
<sequence>MTNCEHDAAGICKSCRQTQQEGGNVALHEEAKAPEVKVEPGRSDPAKGRSRGR</sequence>
<proteinExistence type="predicted"/>
<comment type="caution">
    <text evidence="2">The sequence shown here is derived from an EMBL/GenBank/DDBJ whole genome shotgun (WGS) entry which is preliminary data.</text>
</comment>